<evidence type="ECO:0000259" key="1">
    <source>
        <dbReference type="PROSITE" id="PS50911"/>
    </source>
</evidence>
<dbReference type="SUPFAM" id="SSF54001">
    <property type="entry name" value="Cysteine proteinases"/>
    <property type="match status" value="1"/>
</dbReference>
<organism evidence="2 3">
    <name type="scientific">Dongia rigui</name>
    <dbReference type="NCBI Taxonomy" id="940149"/>
    <lineage>
        <taxon>Bacteria</taxon>
        <taxon>Pseudomonadati</taxon>
        <taxon>Pseudomonadota</taxon>
        <taxon>Alphaproteobacteria</taxon>
        <taxon>Rhodospirillales</taxon>
        <taxon>Dongiaceae</taxon>
        <taxon>Dongia</taxon>
    </lineage>
</organism>
<comment type="caution">
    <text evidence="2">The sequence shown here is derived from an EMBL/GenBank/DDBJ whole genome shotgun (WGS) entry which is preliminary data.</text>
</comment>
<dbReference type="RefSeq" id="WP_320501830.1">
    <property type="nucleotide sequence ID" value="NZ_JAXCLX010000002.1"/>
</dbReference>
<dbReference type="InterPro" id="IPR007921">
    <property type="entry name" value="CHAP_dom"/>
</dbReference>
<sequence length="166" mass="17622">MPISTPTSTSIAPAVVPPPAYVSYEDISCVPYARLASGINLRGDAYTWWDNAAGIYQRGNAPAPGAVLVLAQTSRLHSGHVAVVQQVISSREIVVSHANWVPGQVINGQHVYDVSPQNDWTMPRFYNLEAGVYGSVYPAYGFIYNVAANAAPAPVASSGQIGLPPQ</sequence>
<dbReference type="EMBL" id="JAXCLX010000002">
    <property type="protein sequence ID" value="MDY0873377.1"/>
    <property type="molecule type" value="Genomic_DNA"/>
</dbReference>
<feature type="domain" description="Peptidase C51" evidence="1">
    <location>
        <begin position="4"/>
        <end position="127"/>
    </location>
</feature>
<proteinExistence type="predicted"/>
<keyword evidence="3" id="KW-1185">Reference proteome</keyword>
<dbReference type="PROSITE" id="PS50911">
    <property type="entry name" value="CHAP"/>
    <property type="match status" value="1"/>
</dbReference>
<evidence type="ECO:0000313" key="2">
    <source>
        <dbReference type="EMBL" id="MDY0873377.1"/>
    </source>
</evidence>
<dbReference type="Pfam" id="PF05257">
    <property type="entry name" value="CHAP"/>
    <property type="match status" value="1"/>
</dbReference>
<protein>
    <submittedName>
        <fullName evidence="2">CHAP domain-containing protein</fullName>
    </submittedName>
</protein>
<dbReference type="Gene3D" id="3.90.1720.10">
    <property type="entry name" value="endopeptidase domain like (from Nostoc punctiforme)"/>
    <property type="match status" value="1"/>
</dbReference>
<dbReference type="Proteomes" id="UP001271769">
    <property type="component" value="Unassembled WGS sequence"/>
</dbReference>
<reference evidence="2 3" key="1">
    <citation type="journal article" date="2013" name="Antonie Van Leeuwenhoek">
        <title>Dongia rigui sp. nov., isolated from freshwater of a large wetland in Korea.</title>
        <authorList>
            <person name="Baik K.S."/>
            <person name="Hwang Y.M."/>
            <person name="Choi J.S."/>
            <person name="Kwon J."/>
            <person name="Seong C.N."/>
        </authorList>
    </citation>
    <scope>NUCLEOTIDE SEQUENCE [LARGE SCALE GENOMIC DNA]</scope>
    <source>
        <strain evidence="2 3">04SU4-P</strain>
    </source>
</reference>
<evidence type="ECO:0000313" key="3">
    <source>
        <dbReference type="Proteomes" id="UP001271769"/>
    </source>
</evidence>
<accession>A0ABU5E194</accession>
<dbReference type="InterPro" id="IPR038765">
    <property type="entry name" value="Papain-like_cys_pep_sf"/>
</dbReference>
<name>A0ABU5E194_9PROT</name>
<gene>
    <name evidence="2" type="ORF">SMD31_15660</name>
</gene>